<name>A0A1C0YKG7_9BACL</name>
<reference evidence="3 4" key="1">
    <citation type="submission" date="2016-07" db="EMBL/GenBank/DDBJ databases">
        <title>Caryophanon tenue genome sequencing.</title>
        <authorList>
            <person name="Verma A."/>
            <person name="Pal Y."/>
            <person name="Krishnamurthi S."/>
        </authorList>
    </citation>
    <scope>NUCLEOTIDE SEQUENCE [LARGE SCALE GENOMIC DNA]</scope>
    <source>
        <strain evidence="3 4">DSM 14152</strain>
    </source>
</reference>
<dbReference type="RefSeq" id="WP_066543381.1">
    <property type="nucleotide sequence ID" value="NZ_MASJ01000003.1"/>
</dbReference>
<evidence type="ECO:0000256" key="2">
    <source>
        <dbReference type="SAM" id="Phobius"/>
    </source>
</evidence>
<organism evidence="3 4">
    <name type="scientific">Caryophanon tenue</name>
    <dbReference type="NCBI Taxonomy" id="33978"/>
    <lineage>
        <taxon>Bacteria</taxon>
        <taxon>Bacillati</taxon>
        <taxon>Bacillota</taxon>
        <taxon>Bacilli</taxon>
        <taxon>Bacillales</taxon>
        <taxon>Caryophanaceae</taxon>
        <taxon>Caryophanon</taxon>
    </lineage>
</organism>
<evidence type="ECO:0000256" key="1">
    <source>
        <dbReference type="SAM" id="Coils"/>
    </source>
</evidence>
<protein>
    <submittedName>
        <fullName evidence="3">Uncharacterized protein</fullName>
    </submittedName>
</protein>
<evidence type="ECO:0000313" key="4">
    <source>
        <dbReference type="Proteomes" id="UP000093199"/>
    </source>
</evidence>
<dbReference type="InterPro" id="IPR038076">
    <property type="entry name" value="MgtE_N_sf"/>
</dbReference>
<keyword evidence="1" id="KW-0175">Coiled coil</keyword>
<dbReference type="EMBL" id="MASJ01000003">
    <property type="protein sequence ID" value="OCS87676.1"/>
    <property type="molecule type" value="Genomic_DNA"/>
</dbReference>
<comment type="caution">
    <text evidence="3">The sequence shown here is derived from an EMBL/GenBank/DDBJ whole genome shotgun (WGS) entry which is preliminary data.</text>
</comment>
<accession>A0A1C0YKG7</accession>
<keyword evidence="2" id="KW-0472">Membrane</keyword>
<dbReference type="AlphaFoldDB" id="A0A1C0YKG7"/>
<keyword evidence="2" id="KW-0812">Transmembrane</keyword>
<evidence type="ECO:0000313" key="3">
    <source>
        <dbReference type="EMBL" id="OCS87676.1"/>
    </source>
</evidence>
<dbReference type="STRING" id="33978.A6M13_10255"/>
<proteinExistence type="predicted"/>
<dbReference type="Proteomes" id="UP000093199">
    <property type="component" value="Unassembled WGS sequence"/>
</dbReference>
<dbReference type="SUPFAM" id="SSF158791">
    <property type="entry name" value="MgtE N-terminal domain-like"/>
    <property type="match status" value="1"/>
</dbReference>
<sequence>MAKKTQSVTSEVTEVDQSPSFFQKLFYWFLIPLMFLVAVVLVVAQISGVNVFEKARETANVLPFVSSEQQSTSESQAAGEKVVELQAEIMEKETQIAELQTQLSGVSSENEQLLIEQEKLLYEIETLKRENNASELEFQEVLTTYEKMSPKKIAAAVVQLNDAEALRILSNLKTDTVAKVFEKMEPERVAHYTSLMTE</sequence>
<keyword evidence="2" id="KW-1133">Transmembrane helix</keyword>
<dbReference type="Gene3D" id="1.25.60.10">
    <property type="entry name" value="MgtE N-terminal domain-like"/>
    <property type="match status" value="1"/>
</dbReference>
<gene>
    <name evidence="3" type="ORF">A6M13_10255</name>
</gene>
<keyword evidence="4" id="KW-1185">Reference proteome</keyword>
<feature type="coiled-coil region" evidence="1">
    <location>
        <begin position="75"/>
        <end position="137"/>
    </location>
</feature>
<feature type="transmembrane region" description="Helical" evidence="2">
    <location>
        <begin position="25"/>
        <end position="46"/>
    </location>
</feature>